<dbReference type="PROSITE" id="PS51462">
    <property type="entry name" value="NUDIX"/>
    <property type="match status" value="1"/>
</dbReference>
<dbReference type="PATRIC" id="fig|1405.8.peg.5328"/>
<evidence type="ECO:0000259" key="2">
    <source>
        <dbReference type="PROSITE" id="PS51462"/>
    </source>
</evidence>
<dbReference type="PANTHER" id="PTHR43736">
    <property type="entry name" value="ADP-RIBOSE PYROPHOSPHATASE"/>
    <property type="match status" value="1"/>
</dbReference>
<proteinExistence type="predicted"/>
<dbReference type="SUPFAM" id="SSF55811">
    <property type="entry name" value="Nudix"/>
    <property type="match status" value="1"/>
</dbReference>
<dbReference type="AlphaFoldDB" id="A0A090Z0I4"/>
<dbReference type="Pfam" id="PF00293">
    <property type="entry name" value="NUDIX"/>
    <property type="match status" value="1"/>
</dbReference>
<evidence type="ECO:0000313" key="4">
    <source>
        <dbReference type="Proteomes" id="UP000029389"/>
    </source>
</evidence>
<evidence type="ECO:0000313" key="3">
    <source>
        <dbReference type="EMBL" id="KFN03670.1"/>
    </source>
</evidence>
<dbReference type="GO" id="GO:0016787">
    <property type="term" value="F:hydrolase activity"/>
    <property type="evidence" value="ECO:0007669"/>
    <property type="project" value="UniProtKB-KW"/>
</dbReference>
<comment type="caution">
    <text evidence="3">The sequence shown here is derived from an EMBL/GenBank/DDBJ whole genome shotgun (WGS) entry which is preliminary data.</text>
</comment>
<dbReference type="Proteomes" id="UP000029389">
    <property type="component" value="Unassembled WGS sequence"/>
</dbReference>
<keyword evidence="1" id="KW-0378">Hydrolase</keyword>
<dbReference type="PROSITE" id="PS00893">
    <property type="entry name" value="NUDIX_BOX"/>
    <property type="match status" value="1"/>
</dbReference>
<evidence type="ECO:0000256" key="1">
    <source>
        <dbReference type="ARBA" id="ARBA00022801"/>
    </source>
</evidence>
<accession>A0A090Z0I4</accession>
<reference evidence="3 4" key="1">
    <citation type="submission" date="2014-04" db="EMBL/GenBank/DDBJ databases">
        <authorList>
            <person name="Bishop-Lilly K.A."/>
            <person name="Broomall S.M."/>
            <person name="Chain P.S."/>
            <person name="Chertkov O."/>
            <person name="Coyne S.R."/>
            <person name="Daligault H.E."/>
            <person name="Davenport K.W."/>
            <person name="Erkkila T."/>
            <person name="Frey K.G."/>
            <person name="Gibbons H.S."/>
            <person name="Gu W."/>
            <person name="Jaissle J."/>
            <person name="Johnson S.L."/>
            <person name="Koroleva G.I."/>
            <person name="Ladner J.T."/>
            <person name="Lo C.-C."/>
            <person name="Minogue T.D."/>
            <person name="Munk C."/>
            <person name="Palacios G.F."/>
            <person name="Redden C.L."/>
            <person name="Rosenzweig C.N."/>
            <person name="Scholz M.B."/>
            <person name="Teshima H."/>
            <person name="Xu Y."/>
        </authorList>
    </citation>
    <scope>NUCLEOTIDE SEQUENCE [LARGE SCALE GENOMIC DNA]</scope>
    <source>
        <strain evidence="3 4">BHP</strain>
    </source>
</reference>
<protein>
    <submittedName>
        <fullName evidence="3">NUDIX domain protein</fullName>
    </submittedName>
</protein>
<gene>
    <name evidence="3" type="ORF">DJ93_5173</name>
</gene>
<dbReference type="PANTHER" id="PTHR43736:SF2">
    <property type="entry name" value="MUTT_NUDIX FAMILY PROTEIN"/>
    <property type="match status" value="1"/>
</dbReference>
<sequence length="110" mass="12734">MKRPLLRAEAIIINEDHSKVLIHCDENESFYCFPGGSIELGESAREAIMRELMEEYDLKVHVQKLAIVNEHIFQIDGEEGHQCTLLHEACLEETSIKQIKHKEYKDIVLT</sequence>
<name>A0A090Z0I4_9BACI</name>
<feature type="domain" description="Nudix hydrolase" evidence="2">
    <location>
        <begin position="4"/>
        <end position="110"/>
    </location>
</feature>
<dbReference type="InterPro" id="IPR015797">
    <property type="entry name" value="NUDIX_hydrolase-like_dom_sf"/>
</dbReference>
<dbReference type="InterPro" id="IPR020084">
    <property type="entry name" value="NUDIX_hydrolase_CS"/>
</dbReference>
<dbReference type="EMBL" id="JMQC01000008">
    <property type="protein sequence ID" value="KFN03670.1"/>
    <property type="molecule type" value="Genomic_DNA"/>
</dbReference>
<dbReference type="InterPro" id="IPR000086">
    <property type="entry name" value="NUDIX_hydrolase_dom"/>
</dbReference>
<organism evidence="3 4">
    <name type="scientific">Bacillus clarus</name>
    <dbReference type="NCBI Taxonomy" id="2338372"/>
    <lineage>
        <taxon>Bacteria</taxon>
        <taxon>Bacillati</taxon>
        <taxon>Bacillota</taxon>
        <taxon>Bacilli</taxon>
        <taxon>Bacillales</taxon>
        <taxon>Bacillaceae</taxon>
        <taxon>Bacillus</taxon>
        <taxon>Bacillus cereus group</taxon>
    </lineage>
</organism>
<dbReference type="Gene3D" id="3.90.79.10">
    <property type="entry name" value="Nucleoside Triphosphate Pyrophosphohydrolase"/>
    <property type="match status" value="1"/>
</dbReference>